<sequence length="116" mass="13056">MVTPGLDEWTNGTALDKALDSCRTRSERLHAWAEKDVEVRLNMDKSQEKQKESHQRRIKGNKCFDIRANDFAWKKDERRRDLGNLAALSLLAGGPSLTSLINPTDIKHLTGPRGSA</sequence>
<accession>A0AAN8LAC3</accession>
<dbReference type="Proteomes" id="UP001356427">
    <property type="component" value="Unassembled WGS sequence"/>
</dbReference>
<evidence type="ECO:0000313" key="1">
    <source>
        <dbReference type="EMBL" id="KAK6307569.1"/>
    </source>
</evidence>
<gene>
    <name evidence="1" type="ORF">J4Q44_G00227170</name>
</gene>
<reference evidence="1 2" key="1">
    <citation type="submission" date="2021-04" db="EMBL/GenBank/DDBJ databases">
        <authorList>
            <person name="De Guttry C."/>
            <person name="Zahm M."/>
            <person name="Klopp C."/>
            <person name="Cabau C."/>
            <person name="Louis A."/>
            <person name="Berthelot C."/>
            <person name="Parey E."/>
            <person name="Roest Crollius H."/>
            <person name="Montfort J."/>
            <person name="Robinson-Rechavi M."/>
            <person name="Bucao C."/>
            <person name="Bouchez O."/>
            <person name="Gislard M."/>
            <person name="Lluch J."/>
            <person name="Milhes M."/>
            <person name="Lampietro C."/>
            <person name="Lopez Roques C."/>
            <person name="Donnadieu C."/>
            <person name="Braasch I."/>
            <person name="Desvignes T."/>
            <person name="Postlethwait J."/>
            <person name="Bobe J."/>
            <person name="Wedekind C."/>
            <person name="Guiguen Y."/>
        </authorList>
    </citation>
    <scope>NUCLEOTIDE SEQUENCE [LARGE SCALE GENOMIC DNA]</scope>
    <source>
        <strain evidence="1">Cs_M1</strain>
        <tissue evidence="1">Blood</tissue>
    </source>
</reference>
<comment type="caution">
    <text evidence="1">The sequence shown here is derived from an EMBL/GenBank/DDBJ whole genome shotgun (WGS) entry which is preliminary data.</text>
</comment>
<dbReference type="AlphaFoldDB" id="A0AAN8LAC3"/>
<organism evidence="1 2">
    <name type="scientific">Coregonus suidteri</name>
    <dbReference type="NCBI Taxonomy" id="861788"/>
    <lineage>
        <taxon>Eukaryota</taxon>
        <taxon>Metazoa</taxon>
        <taxon>Chordata</taxon>
        <taxon>Craniata</taxon>
        <taxon>Vertebrata</taxon>
        <taxon>Euteleostomi</taxon>
        <taxon>Actinopterygii</taxon>
        <taxon>Neopterygii</taxon>
        <taxon>Teleostei</taxon>
        <taxon>Protacanthopterygii</taxon>
        <taxon>Salmoniformes</taxon>
        <taxon>Salmonidae</taxon>
        <taxon>Coregoninae</taxon>
        <taxon>Coregonus</taxon>
    </lineage>
</organism>
<proteinExistence type="predicted"/>
<protein>
    <submittedName>
        <fullName evidence="1">Uncharacterized protein</fullName>
    </submittedName>
</protein>
<name>A0AAN8LAC3_9TELE</name>
<evidence type="ECO:0000313" key="2">
    <source>
        <dbReference type="Proteomes" id="UP001356427"/>
    </source>
</evidence>
<dbReference type="EMBL" id="JAGTTL010000020">
    <property type="protein sequence ID" value="KAK6307569.1"/>
    <property type="molecule type" value="Genomic_DNA"/>
</dbReference>
<keyword evidence="2" id="KW-1185">Reference proteome</keyword>